<accession>A0ABM6PD28</accession>
<reference evidence="1 2" key="1">
    <citation type="journal article" date="2017" name="Front. Microbiol.">
        <title>Phaeobacter piscinae sp. nov., a species of the Roseobacter group and potential aquaculture probiont.</title>
        <authorList>
            <person name="Sonnenschein E.C."/>
            <person name="Phippen C.B.W."/>
            <person name="Nielsen K.F."/>
            <person name="Mateiu R.V."/>
            <person name="Melchiorsen J."/>
            <person name="Gram L."/>
            <person name="Overmann J."/>
            <person name="Freese H.M."/>
        </authorList>
    </citation>
    <scope>NUCLEOTIDE SEQUENCE [LARGE SCALE GENOMIC DNA]</scope>
    <source>
        <strain evidence="1 2">P36</strain>
    </source>
</reference>
<organism evidence="1 2">
    <name type="scientific">Phaeobacter piscinae</name>
    <dbReference type="NCBI Taxonomy" id="1580596"/>
    <lineage>
        <taxon>Bacteria</taxon>
        <taxon>Pseudomonadati</taxon>
        <taxon>Pseudomonadota</taxon>
        <taxon>Alphaproteobacteria</taxon>
        <taxon>Rhodobacterales</taxon>
        <taxon>Roseobacteraceae</taxon>
        <taxon>Phaeobacter</taxon>
    </lineage>
</organism>
<name>A0ABM6PD28_9RHOB</name>
<dbReference type="EMBL" id="CP010643">
    <property type="protein sequence ID" value="ATG35434.1"/>
    <property type="molecule type" value="Genomic_DNA"/>
</dbReference>
<gene>
    <name evidence="1" type="ORF">PhaeoP36_01283</name>
</gene>
<keyword evidence="2" id="KW-1185">Reference proteome</keyword>
<evidence type="ECO:0000313" key="2">
    <source>
        <dbReference type="Proteomes" id="UP000218891"/>
    </source>
</evidence>
<dbReference type="Proteomes" id="UP000218891">
    <property type="component" value="Chromosome"/>
</dbReference>
<proteinExistence type="predicted"/>
<reference evidence="1 2" key="2">
    <citation type="journal article" date="2017" name="Genome Biol. Evol.">
        <title>Trajectories and Drivers of Genome Evolution in Surface-Associated Marine Phaeobacter.</title>
        <authorList>
            <person name="Freese H.M."/>
            <person name="Sikorski J."/>
            <person name="Bunk B."/>
            <person name="Scheuner C."/>
            <person name="Meier-Kolthoff J.P."/>
            <person name="Sproer C."/>
            <person name="Gram L."/>
            <person name="Overmann J."/>
        </authorList>
    </citation>
    <scope>NUCLEOTIDE SEQUENCE [LARGE SCALE GENOMIC DNA]</scope>
    <source>
        <strain evidence="1 2">P36</strain>
    </source>
</reference>
<reference evidence="1 2" key="3">
    <citation type="journal article" date="2017" name="Int. J. Syst. Evol. Microbiol.">
        <title>Adaptation of Surface-Associated Bacteria to the Open Ocean: A Genomically Distinct Subpopulation of Phaeobacter gallaeciensis Colonizes Pacific Mesozooplankton.</title>
        <authorList>
            <person name="Freese H.M."/>
            <person name="Methner A."/>
            <person name="Overmann J."/>
        </authorList>
    </citation>
    <scope>NUCLEOTIDE SEQUENCE [LARGE SCALE GENOMIC DNA]</scope>
    <source>
        <strain evidence="1 2">P36</strain>
    </source>
</reference>
<reference evidence="1 2" key="4">
    <citation type="journal article" date="2018" name="Environ. Microbiol. Rep.">
        <title>Phylogenetic distribution of roseobacticides in the Roseobacter group and their effect on microalgae.</title>
        <authorList>
            <person name="Sonnenschein E.C."/>
            <person name="Phippen C.B."/>
            <person name="Bentzon-Tilia M."/>
            <person name="Rasmussen S.A."/>
            <person name="Nielsen K.F."/>
            <person name="Gram L."/>
        </authorList>
    </citation>
    <scope>NUCLEOTIDE SEQUENCE [LARGE SCALE GENOMIC DNA]</scope>
    <source>
        <strain evidence="1 2">P36</strain>
    </source>
</reference>
<evidence type="ECO:0000313" key="1">
    <source>
        <dbReference type="EMBL" id="ATG35434.1"/>
    </source>
</evidence>
<sequence>MTRTSGFNFDVKGMTVVSQGACNPALCGLSPGQSFTKSPTPKREPLPELGPDSRVPLVYLHRDYHADERSPKLLDILSDLQHGGPVHALRISSAVTVTSARSFVQALLGQFPTIVVLEDGSQPAQAWNGRFYVLSSNNSADHISADPCVGSAALSAPRSPLGTHSPSARS</sequence>
<protein>
    <submittedName>
        <fullName evidence="1">Uncharacterized protein</fullName>
    </submittedName>
</protein>